<comment type="caution">
    <text evidence="6">The sequence shown here is derived from an EMBL/GenBank/DDBJ whole genome shotgun (WGS) entry which is preliminary data.</text>
</comment>
<dbReference type="PRINTS" id="PR00038">
    <property type="entry name" value="HTHLUXR"/>
</dbReference>
<dbReference type="Pfam" id="PF00196">
    <property type="entry name" value="GerE"/>
    <property type="match status" value="1"/>
</dbReference>
<dbReference type="InterPro" id="IPR016032">
    <property type="entry name" value="Sig_transdc_resp-reg_C-effctor"/>
</dbReference>
<dbReference type="SMART" id="SM00448">
    <property type="entry name" value="REC"/>
    <property type="match status" value="1"/>
</dbReference>
<dbReference type="SUPFAM" id="SSF52172">
    <property type="entry name" value="CheY-like"/>
    <property type="match status" value="1"/>
</dbReference>
<dbReference type="InterPro" id="IPR000792">
    <property type="entry name" value="Tscrpt_reg_LuxR_C"/>
</dbReference>
<proteinExistence type="predicted"/>
<dbReference type="Gene3D" id="3.40.50.2300">
    <property type="match status" value="1"/>
</dbReference>
<dbReference type="OrthoDB" id="9780593at2"/>
<evidence type="ECO:0000259" key="5">
    <source>
        <dbReference type="PROSITE" id="PS50110"/>
    </source>
</evidence>
<evidence type="ECO:0000256" key="2">
    <source>
        <dbReference type="ARBA" id="ARBA00023125"/>
    </source>
</evidence>
<sequence>MIEILMVDDHAIFRSGMRRLLSDEPDMRIVAEAANGQEAIECLRRRSYGLVLLDINMSGRSGLDTLRRIRLEWPTQAVILLSMYPEAQYAPIALQLGARGYLSKDREATELLAAIRIAAGGGYYLPPGMAQGSLLQAAAGEAPPAWKRLTEREWHVLRLIVKGVSLTDIGDELCLSVKTVSTYRGRVLAKLGLHSNADLVRYCLEHGLAE</sequence>
<organism evidence="6 7">
    <name type="scientific">Zoogloea ramigera</name>
    <dbReference type="NCBI Taxonomy" id="350"/>
    <lineage>
        <taxon>Bacteria</taxon>
        <taxon>Pseudomonadati</taxon>
        <taxon>Pseudomonadota</taxon>
        <taxon>Betaproteobacteria</taxon>
        <taxon>Rhodocyclales</taxon>
        <taxon>Zoogloeaceae</taxon>
        <taxon>Zoogloea</taxon>
    </lineage>
</organism>
<dbReference type="Proteomes" id="UP000318422">
    <property type="component" value="Unassembled WGS sequence"/>
</dbReference>
<dbReference type="Pfam" id="PF00072">
    <property type="entry name" value="Response_reg"/>
    <property type="match status" value="1"/>
</dbReference>
<reference evidence="6 7" key="1">
    <citation type="submission" date="2019-06" db="EMBL/GenBank/DDBJ databases">
        <title>Whole genome shotgun sequence of Zoogloea ramigera NBRC 15342.</title>
        <authorList>
            <person name="Hosoyama A."/>
            <person name="Uohara A."/>
            <person name="Ohji S."/>
            <person name="Ichikawa N."/>
        </authorList>
    </citation>
    <scope>NUCLEOTIDE SEQUENCE [LARGE SCALE GENOMIC DNA]</scope>
    <source>
        <strain evidence="6 7">NBRC 15342</strain>
    </source>
</reference>
<dbReference type="InterPro" id="IPR039420">
    <property type="entry name" value="WalR-like"/>
</dbReference>
<dbReference type="SMART" id="SM00421">
    <property type="entry name" value="HTH_LUXR"/>
    <property type="match status" value="1"/>
</dbReference>
<feature type="domain" description="HTH luxR-type" evidence="4">
    <location>
        <begin position="142"/>
        <end position="207"/>
    </location>
</feature>
<dbReference type="InterPro" id="IPR001789">
    <property type="entry name" value="Sig_transdc_resp-reg_receiver"/>
</dbReference>
<dbReference type="AlphaFoldDB" id="A0A4Y4CPY4"/>
<keyword evidence="2 6" id="KW-0238">DNA-binding</keyword>
<dbReference type="PROSITE" id="PS50110">
    <property type="entry name" value="RESPONSE_REGULATORY"/>
    <property type="match status" value="1"/>
</dbReference>
<evidence type="ECO:0000313" key="7">
    <source>
        <dbReference type="Proteomes" id="UP000318422"/>
    </source>
</evidence>
<evidence type="ECO:0000256" key="3">
    <source>
        <dbReference type="PROSITE-ProRule" id="PRU00169"/>
    </source>
</evidence>
<keyword evidence="1 3" id="KW-0597">Phosphoprotein</keyword>
<dbReference type="GO" id="GO:0000160">
    <property type="term" value="P:phosphorelay signal transduction system"/>
    <property type="evidence" value="ECO:0007669"/>
    <property type="project" value="InterPro"/>
</dbReference>
<dbReference type="InterPro" id="IPR011006">
    <property type="entry name" value="CheY-like_superfamily"/>
</dbReference>
<dbReference type="CDD" id="cd06170">
    <property type="entry name" value="LuxR_C_like"/>
    <property type="match status" value="1"/>
</dbReference>
<feature type="modified residue" description="4-aspartylphosphate" evidence="3">
    <location>
        <position position="54"/>
    </location>
</feature>
<dbReference type="GO" id="GO:0003677">
    <property type="term" value="F:DNA binding"/>
    <property type="evidence" value="ECO:0007669"/>
    <property type="project" value="UniProtKB-KW"/>
</dbReference>
<dbReference type="EMBL" id="BJNV01000012">
    <property type="protein sequence ID" value="GEC94958.1"/>
    <property type="molecule type" value="Genomic_DNA"/>
</dbReference>
<gene>
    <name evidence="6" type="ORF">ZRA01_10310</name>
</gene>
<dbReference type="PANTHER" id="PTHR43214">
    <property type="entry name" value="TWO-COMPONENT RESPONSE REGULATOR"/>
    <property type="match status" value="1"/>
</dbReference>
<evidence type="ECO:0000313" key="6">
    <source>
        <dbReference type="EMBL" id="GEC94958.1"/>
    </source>
</evidence>
<dbReference type="SUPFAM" id="SSF46894">
    <property type="entry name" value="C-terminal effector domain of the bipartite response regulators"/>
    <property type="match status" value="1"/>
</dbReference>
<dbReference type="PROSITE" id="PS50043">
    <property type="entry name" value="HTH_LUXR_2"/>
    <property type="match status" value="1"/>
</dbReference>
<dbReference type="PANTHER" id="PTHR43214:SF43">
    <property type="entry name" value="TWO-COMPONENT RESPONSE REGULATOR"/>
    <property type="match status" value="1"/>
</dbReference>
<protein>
    <submittedName>
        <fullName evidence="6">DNA-binding response regulator</fullName>
    </submittedName>
</protein>
<dbReference type="InterPro" id="IPR058245">
    <property type="entry name" value="NreC/VraR/RcsB-like_REC"/>
</dbReference>
<dbReference type="CDD" id="cd17535">
    <property type="entry name" value="REC_NarL-like"/>
    <property type="match status" value="1"/>
</dbReference>
<accession>A0A4Y4CPY4</accession>
<keyword evidence="7" id="KW-1185">Reference proteome</keyword>
<feature type="domain" description="Response regulatory" evidence="5">
    <location>
        <begin position="3"/>
        <end position="119"/>
    </location>
</feature>
<dbReference type="GO" id="GO:0006355">
    <property type="term" value="P:regulation of DNA-templated transcription"/>
    <property type="evidence" value="ECO:0007669"/>
    <property type="project" value="InterPro"/>
</dbReference>
<name>A0A4Y4CPY4_ZOORA</name>
<evidence type="ECO:0000259" key="4">
    <source>
        <dbReference type="PROSITE" id="PS50043"/>
    </source>
</evidence>
<evidence type="ECO:0000256" key="1">
    <source>
        <dbReference type="ARBA" id="ARBA00022553"/>
    </source>
</evidence>
<dbReference type="RefSeq" id="WP_141349997.1">
    <property type="nucleotide sequence ID" value="NZ_BJNV01000012.1"/>
</dbReference>